<dbReference type="InterPro" id="IPR023000">
    <property type="entry name" value="Shikimate_kinase_CS"/>
</dbReference>
<dbReference type="InterPro" id="IPR031322">
    <property type="entry name" value="Shikimate/glucono_kinase"/>
</dbReference>
<keyword evidence="7 11" id="KW-0418">Kinase</keyword>
<dbReference type="InterPro" id="IPR000623">
    <property type="entry name" value="Shikimate_kinase/TSH1"/>
</dbReference>
<dbReference type="EMBL" id="FAXA01000145">
    <property type="protein sequence ID" value="CUV01831.1"/>
    <property type="molecule type" value="Genomic_DNA"/>
</dbReference>
<gene>
    <name evidence="11" type="ORF">MGWOODY_Clf1554</name>
</gene>
<dbReference type="AlphaFoldDB" id="A0A160V7G8"/>
<evidence type="ECO:0000256" key="1">
    <source>
        <dbReference type="ARBA" id="ARBA00004842"/>
    </source>
</evidence>
<keyword evidence="5 11" id="KW-0808">Transferase</keyword>
<evidence type="ECO:0000256" key="8">
    <source>
        <dbReference type="ARBA" id="ARBA00022840"/>
    </source>
</evidence>
<evidence type="ECO:0000256" key="6">
    <source>
        <dbReference type="ARBA" id="ARBA00022741"/>
    </source>
</evidence>
<comment type="pathway">
    <text evidence="1">Metabolic intermediate biosynthesis; chorismate biosynthesis; chorismate from D-erythrose 4-phosphate and phosphoenolpyruvate: step 5/7.</text>
</comment>
<dbReference type="Gene3D" id="3.40.50.300">
    <property type="entry name" value="P-loop containing nucleotide triphosphate hydrolases"/>
    <property type="match status" value="1"/>
</dbReference>
<dbReference type="UniPathway" id="UPA00053">
    <property type="reaction ID" value="UER00088"/>
</dbReference>
<comment type="similarity">
    <text evidence="2">Belongs to the shikimate kinase family.</text>
</comment>
<sequence>MQSDQVRNIILVGFMASGKSSVGRALSRRCGWTRWDADDEIVAWAGKPIAEIFRDSGEDAFRELERSVVKEICLETGRIIAAGGGSFIDDENRRTMLDCGTVFYLSARPETIHRRVTGGNPNAPARPLLGEGNSLERITELLAQRMPAYSQAHHAVETDNLTPDQVAQAILKICGPGILKI</sequence>
<evidence type="ECO:0000256" key="5">
    <source>
        <dbReference type="ARBA" id="ARBA00022679"/>
    </source>
</evidence>
<keyword evidence="6" id="KW-0547">Nucleotide-binding</keyword>
<dbReference type="CDD" id="cd00464">
    <property type="entry name" value="SK"/>
    <property type="match status" value="1"/>
</dbReference>
<evidence type="ECO:0000256" key="10">
    <source>
        <dbReference type="ARBA" id="ARBA00048567"/>
    </source>
</evidence>
<dbReference type="GO" id="GO:0004765">
    <property type="term" value="F:shikimate kinase activity"/>
    <property type="evidence" value="ECO:0007669"/>
    <property type="project" value="UniProtKB-EC"/>
</dbReference>
<evidence type="ECO:0000313" key="11">
    <source>
        <dbReference type="EMBL" id="CUV01831.1"/>
    </source>
</evidence>
<dbReference type="GO" id="GO:0009073">
    <property type="term" value="P:aromatic amino acid family biosynthetic process"/>
    <property type="evidence" value="ECO:0007669"/>
    <property type="project" value="UniProtKB-KW"/>
</dbReference>
<dbReference type="EC" id="2.7.1.71" evidence="3"/>
<evidence type="ECO:0000256" key="2">
    <source>
        <dbReference type="ARBA" id="ARBA00006997"/>
    </source>
</evidence>
<name>A0A160V7G8_9ZZZZ</name>
<evidence type="ECO:0000256" key="7">
    <source>
        <dbReference type="ARBA" id="ARBA00022777"/>
    </source>
</evidence>
<dbReference type="GO" id="GO:0005829">
    <property type="term" value="C:cytosol"/>
    <property type="evidence" value="ECO:0007669"/>
    <property type="project" value="TreeGrafter"/>
</dbReference>
<organism evidence="11">
    <name type="scientific">hydrothermal vent metagenome</name>
    <dbReference type="NCBI Taxonomy" id="652676"/>
    <lineage>
        <taxon>unclassified sequences</taxon>
        <taxon>metagenomes</taxon>
        <taxon>ecological metagenomes</taxon>
    </lineage>
</organism>
<dbReference type="GO" id="GO:0008652">
    <property type="term" value="P:amino acid biosynthetic process"/>
    <property type="evidence" value="ECO:0007669"/>
    <property type="project" value="UniProtKB-KW"/>
</dbReference>
<dbReference type="InterPro" id="IPR027417">
    <property type="entry name" value="P-loop_NTPase"/>
</dbReference>
<reference evidence="11" key="1">
    <citation type="submission" date="2015-10" db="EMBL/GenBank/DDBJ databases">
        <authorList>
            <person name="Gilbert D.G."/>
        </authorList>
    </citation>
    <scope>NUCLEOTIDE SEQUENCE</scope>
</reference>
<keyword evidence="8" id="KW-0067">ATP-binding</keyword>
<comment type="catalytic activity">
    <reaction evidence="10">
        <text>shikimate + ATP = 3-phosphoshikimate + ADP + H(+)</text>
        <dbReference type="Rhea" id="RHEA:13121"/>
        <dbReference type="ChEBI" id="CHEBI:15378"/>
        <dbReference type="ChEBI" id="CHEBI:30616"/>
        <dbReference type="ChEBI" id="CHEBI:36208"/>
        <dbReference type="ChEBI" id="CHEBI:145989"/>
        <dbReference type="ChEBI" id="CHEBI:456216"/>
        <dbReference type="EC" id="2.7.1.71"/>
    </reaction>
</comment>
<protein>
    <recommendedName>
        <fullName evidence="3">shikimate kinase</fullName>
        <ecNumber evidence="3">2.7.1.71</ecNumber>
    </recommendedName>
</protein>
<keyword evidence="9" id="KW-0057">Aromatic amino acid biosynthesis</keyword>
<dbReference type="Pfam" id="PF01202">
    <property type="entry name" value="SKI"/>
    <property type="match status" value="1"/>
</dbReference>
<dbReference type="PRINTS" id="PR01100">
    <property type="entry name" value="SHIKIMTKNASE"/>
</dbReference>
<evidence type="ECO:0000256" key="3">
    <source>
        <dbReference type="ARBA" id="ARBA00012154"/>
    </source>
</evidence>
<dbReference type="GO" id="GO:0009423">
    <property type="term" value="P:chorismate biosynthetic process"/>
    <property type="evidence" value="ECO:0007669"/>
    <property type="project" value="UniProtKB-UniPathway"/>
</dbReference>
<dbReference type="HAMAP" id="MF_00109">
    <property type="entry name" value="Shikimate_kinase"/>
    <property type="match status" value="1"/>
</dbReference>
<dbReference type="PANTHER" id="PTHR21087:SF16">
    <property type="entry name" value="SHIKIMATE KINASE 1, CHLOROPLASTIC"/>
    <property type="match status" value="1"/>
</dbReference>
<evidence type="ECO:0000256" key="9">
    <source>
        <dbReference type="ARBA" id="ARBA00023141"/>
    </source>
</evidence>
<dbReference type="SUPFAM" id="SSF52540">
    <property type="entry name" value="P-loop containing nucleoside triphosphate hydrolases"/>
    <property type="match status" value="1"/>
</dbReference>
<accession>A0A160V7G8</accession>
<dbReference type="PROSITE" id="PS01128">
    <property type="entry name" value="SHIKIMATE_KINASE"/>
    <property type="match status" value="1"/>
</dbReference>
<dbReference type="GO" id="GO:0005524">
    <property type="term" value="F:ATP binding"/>
    <property type="evidence" value="ECO:0007669"/>
    <property type="project" value="UniProtKB-KW"/>
</dbReference>
<dbReference type="PANTHER" id="PTHR21087">
    <property type="entry name" value="SHIKIMATE KINASE"/>
    <property type="match status" value="1"/>
</dbReference>
<keyword evidence="4" id="KW-0028">Amino-acid biosynthesis</keyword>
<evidence type="ECO:0000256" key="4">
    <source>
        <dbReference type="ARBA" id="ARBA00022605"/>
    </source>
</evidence>
<proteinExistence type="inferred from homology"/>